<reference evidence="1 2" key="1">
    <citation type="submission" date="2018-06" db="EMBL/GenBank/DDBJ databases">
        <title>Genomic Encyclopedia of Archaeal and Bacterial Type Strains, Phase II (KMG-II): from individual species to whole genera.</title>
        <authorList>
            <person name="Goeker M."/>
        </authorList>
    </citation>
    <scope>NUCLEOTIDE SEQUENCE [LARGE SCALE GENOMIC DNA]</scope>
    <source>
        <strain evidence="1 2">DSM 27372</strain>
    </source>
</reference>
<proteinExistence type="predicted"/>
<organism evidence="1 2">
    <name type="scientific">Pedobacter nutrimenti</name>
    <dbReference type="NCBI Taxonomy" id="1241337"/>
    <lineage>
        <taxon>Bacteria</taxon>
        <taxon>Pseudomonadati</taxon>
        <taxon>Bacteroidota</taxon>
        <taxon>Sphingobacteriia</taxon>
        <taxon>Sphingobacteriales</taxon>
        <taxon>Sphingobacteriaceae</taxon>
        <taxon>Pedobacter</taxon>
    </lineage>
</organism>
<evidence type="ECO:0000313" key="2">
    <source>
        <dbReference type="Proteomes" id="UP000248198"/>
    </source>
</evidence>
<name>A0A318UE72_9SPHI</name>
<protein>
    <submittedName>
        <fullName evidence="1">Uncharacterized protein</fullName>
    </submittedName>
</protein>
<sequence length="40" mass="4597">MAKFSSFRTWVFNIADMAMMTGMEIVFPDMYTSKKETGVP</sequence>
<dbReference type="EMBL" id="QKLU01000003">
    <property type="protein sequence ID" value="PYF74694.1"/>
    <property type="molecule type" value="Genomic_DNA"/>
</dbReference>
<keyword evidence="2" id="KW-1185">Reference proteome</keyword>
<gene>
    <name evidence="1" type="ORF">B0O44_103140</name>
</gene>
<accession>A0A318UE72</accession>
<evidence type="ECO:0000313" key="1">
    <source>
        <dbReference type="EMBL" id="PYF74694.1"/>
    </source>
</evidence>
<comment type="caution">
    <text evidence="1">The sequence shown here is derived from an EMBL/GenBank/DDBJ whole genome shotgun (WGS) entry which is preliminary data.</text>
</comment>
<dbReference type="AlphaFoldDB" id="A0A318UE72"/>
<dbReference type="Proteomes" id="UP000248198">
    <property type="component" value="Unassembled WGS sequence"/>
</dbReference>